<organism evidence="2 3">
    <name type="scientific">Bacillus phage vB_BmeM-Goe8</name>
    <dbReference type="NCBI Taxonomy" id="2593638"/>
    <lineage>
        <taxon>Viruses</taxon>
        <taxon>Duplodnaviria</taxon>
        <taxon>Heunggongvirae</taxon>
        <taxon>Uroviricota</taxon>
        <taxon>Caudoviricetes</taxon>
        <taxon>Herelleviridae</taxon>
        <taxon>Bastillevirinae</taxon>
        <taxon>Goettingenvirus</taxon>
        <taxon>Goettingenvirus goe8</taxon>
    </lineage>
</organism>
<evidence type="ECO:0000313" key="3">
    <source>
        <dbReference type="Proteomes" id="UP000317800"/>
    </source>
</evidence>
<keyword evidence="1" id="KW-1133">Transmembrane helix</keyword>
<proteinExistence type="predicted"/>
<keyword evidence="1" id="KW-0472">Membrane</keyword>
<feature type="transmembrane region" description="Helical" evidence="1">
    <location>
        <begin position="6"/>
        <end position="26"/>
    </location>
</feature>
<feature type="transmembrane region" description="Helical" evidence="1">
    <location>
        <begin position="47"/>
        <end position="71"/>
    </location>
</feature>
<feature type="transmembrane region" description="Helical" evidence="1">
    <location>
        <begin position="91"/>
        <end position="108"/>
    </location>
</feature>
<sequence>MLTVVLVSLAFVILCTFLASLGNSLSTSSQLKAAGKKPLYGQNITTVAVAALGEVLVVGLVFYLIFGAFHVSQNVSTISVAFMFGYLLRNVGRYYGTIITWSVFLSIGKRKMRKQLEEENKTAL</sequence>
<dbReference type="InterPro" id="IPR055843">
    <property type="entry name" value="DUF7420"/>
</dbReference>
<dbReference type="Pfam" id="PF24195">
    <property type="entry name" value="DUF7420"/>
    <property type="match status" value="1"/>
</dbReference>
<dbReference type="EMBL" id="MN043729">
    <property type="protein sequence ID" value="QDP42916.1"/>
    <property type="molecule type" value="Genomic_DNA"/>
</dbReference>
<dbReference type="Proteomes" id="UP000317800">
    <property type="component" value="Segment"/>
</dbReference>
<gene>
    <name evidence="2" type="ORF">Goe8_c01430</name>
</gene>
<evidence type="ECO:0000313" key="2">
    <source>
        <dbReference type="EMBL" id="QDP42916.1"/>
    </source>
</evidence>
<keyword evidence="3" id="KW-1185">Reference proteome</keyword>
<name>A0A516KMV7_9CAUD</name>
<evidence type="ECO:0000256" key="1">
    <source>
        <dbReference type="SAM" id="Phobius"/>
    </source>
</evidence>
<reference evidence="2 3" key="1">
    <citation type="submission" date="2019-06" db="EMBL/GenBank/DDBJ databases">
        <authorList>
            <person name="Hertel R."/>
        </authorList>
    </citation>
    <scope>NUCLEOTIDE SEQUENCE [LARGE SCALE GENOMIC DNA]</scope>
</reference>
<accession>A0A516KMV7</accession>
<protein>
    <submittedName>
        <fullName evidence="2">Putative membrane bound protein</fullName>
    </submittedName>
</protein>
<keyword evidence="1" id="KW-0812">Transmembrane</keyword>